<dbReference type="InterPro" id="IPR020472">
    <property type="entry name" value="WD40_PAC1"/>
</dbReference>
<dbReference type="Proteomes" id="UP000275408">
    <property type="component" value="Unassembled WGS sequence"/>
</dbReference>
<dbReference type="SMART" id="SM00320">
    <property type="entry name" value="WD40"/>
    <property type="match status" value="7"/>
</dbReference>
<accession>A0A3M6TU47</accession>
<dbReference type="InterPro" id="IPR019775">
    <property type="entry name" value="WD40_repeat_CS"/>
</dbReference>
<dbReference type="PROSITE" id="PS50294">
    <property type="entry name" value="WD_REPEATS_REGION"/>
    <property type="match status" value="1"/>
</dbReference>
<dbReference type="PANTHER" id="PTHR19848:SF8">
    <property type="entry name" value="F-BOX AND WD REPEAT DOMAIN CONTAINING 7"/>
    <property type="match status" value="1"/>
</dbReference>
<dbReference type="EMBL" id="RCHS01002947">
    <property type="protein sequence ID" value="RMX44818.1"/>
    <property type="molecule type" value="Genomic_DNA"/>
</dbReference>
<dbReference type="PANTHER" id="PTHR19848">
    <property type="entry name" value="WD40 REPEAT PROTEIN"/>
    <property type="match status" value="1"/>
</dbReference>
<dbReference type="PRINTS" id="PR00320">
    <property type="entry name" value="GPROTEINBRPT"/>
</dbReference>
<dbReference type="CDD" id="cd22135">
    <property type="entry name" value="F-box_FBXW9"/>
    <property type="match status" value="1"/>
</dbReference>
<evidence type="ECO:0000256" key="1">
    <source>
        <dbReference type="ARBA" id="ARBA00022574"/>
    </source>
</evidence>
<dbReference type="SUPFAM" id="SSF50978">
    <property type="entry name" value="WD40 repeat-like"/>
    <property type="match status" value="1"/>
</dbReference>
<dbReference type="PROSITE" id="PS50181">
    <property type="entry name" value="FBOX"/>
    <property type="match status" value="1"/>
</dbReference>
<dbReference type="InterPro" id="IPR036322">
    <property type="entry name" value="WD40_repeat_dom_sf"/>
</dbReference>
<sequence length="495" mass="55097">MDVEGYNGGCHCDGTVQSGGEMDKEHQLNCFQDYSLEDSKNSITRENMKLSCGGNCTNCDPAFCSPDVMVKVTDEGDSVETSVDTCTTDNRQWNSLSLAGLPPELILVIFSYLDARFALSVLTGVCKLFHHLLSPESSWKTRFGKRWPQRDKREDYDYVTSWKRICVQHEDMDAFWQDPVASLDFYELKDQHFATVDTVHVMRGGELCISGSRDRSVGVWNLNALSVPDEAGYGKKSFKQALDGHKVGWVWCLSSDPTGAPRVCSGSWDSKIKLWDLQGRNVEMTTISTHKAAVLCMSWEQEMLISGSYDKSISLWDLRAGNIISRVKNHSRPVLCLSVDDKFIISGSEDKTLCVYDRRAAQVYKTVKLESPVFSLCHSSSCGYNYLRVGGREGRLHLLDTTADRFEEITPSIELDSKGKISAMCHYGGAVVACSTDKSIKVLEPSRVLSVIHSFDCHSGQVASVSSRGPVLASCFSELSIGIWRPKNLRPAPRI</sequence>
<dbReference type="InterPro" id="IPR015943">
    <property type="entry name" value="WD40/YVTN_repeat-like_dom_sf"/>
</dbReference>
<dbReference type="Gene3D" id="1.20.1280.50">
    <property type="match status" value="1"/>
</dbReference>
<proteinExistence type="predicted"/>
<dbReference type="InterPro" id="IPR001680">
    <property type="entry name" value="WD40_rpt"/>
</dbReference>
<dbReference type="InterPro" id="IPR001810">
    <property type="entry name" value="F-box_dom"/>
</dbReference>
<comment type="caution">
    <text evidence="5">The sequence shown here is derived from an EMBL/GenBank/DDBJ whole genome shotgun (WGS) entry which is preliminary data.</text>
</comment>
<dbReference type="SUPFAM" id="SSF81383">
    <property type="entry name" value="F-box domain"/>
    <property type="match status" value="1"/>
</dbReference>
<evidence type="ECO:0000313" key="6">
    <source>
        <dbReference type="Proteomes" id="UP000275408"/>
    </source>
</evidence>
<keyword evidence="1 3" id="KW-0853">WD repeat</keyword>
<dbReference type="Pfam" id="PF12937">
    <property type="entry name" value="F-box-like"/>
    <property type="match status" value="1"/>
</dbReference>
<protein>
    <recommendedName>
        <fullName evidence="4">F-box domain-containing protein</fullName>
    </recommendedName>
</protein>
<dbReference type="Pfam" id="PF00400">
    <property type="entry name" value="WD40"/>
    <property type="match status" value="3"/>
</dbReference>
<dbReference type="PROSITE" id="PS50082">
    <property type="entry name" value="WD_REPEATS_2"/>
    <property type="match status" value="2"/>
</dbReference>
<gene>
    <name evidence="5" type="ORF">pdam_00009275</name>
</gene>
<evidence type="ECO:0000256" key="3">
    <source>
        <dbReference type="PROSITE-ProRule" id="PRU00221"/>
    </source>
</evidence>
<organism evidence="5 6">
    <name type="scientific">Pocillopora damicornis</name>
    <name type="common">Cauliflower coral</name>
    <name type="synonym">Millepora damicornis</name>
    <dbReference type="NCBI Taxonomy" id="46731"/>
    <lineage>
        <taxon>Eukaryota</taxon>
        <taxon>Metazoa</taxon>
        <taxon>Cnidaria</taxon>
        <taxon>Anthozoa</taxon>
        <taxon>Hexacorallia</taxon>
        <taxon>Scleractinia</taxon>
        <taxon>Astrocoeniina</taxon>
        <taxon>Pocilloporidae</taxon>
        <taxon>Pocillopora</taxon>
    </lineage>
</organism>
<dbReference type="PROSITE" id="PS00678">
    <property type="entry name" value="WD_REPEATS_1"/>
    <property type="match status" value="2"/>
</dbReference>
<dbReference type="Gene3D" id="2.130.10.10">
    <property type="entry name" value="YVTN repeat-like/Quinoprotein amine dehydrogenase"/>
    <property type="match status" value="3"/>
</dbReference>
<feature type="repeat" description="WD" evidence="3">
    <location>
        <begin position="189"/>
        <end position="223"/>
    </location>
</feature>
<evidence type="ECO:0000259" key="4">
    <source>
        <dbReference type="PROSITE" id="PS50181"/>
    </source>
</evidence>
<reference evidence="5 6" key="1">
    <citation type="journal article" date="2018" name="Sci. Rep.">
        <title>Comparative analysis of the Pocillopora damicornis genome highlights role of immune system in coral evolution.</title>
        <authorList>
            <person name="Cunning R."/>
            <person name="Bay R.A."/>
            <person name="Gillette P."/>
            <person name="Baker A.C."/>
            <person name="Traylor-Knowles N."/>
        </authorList>
    </citation>
    <scope>NUCLEOTIDE SEQUENCE [LARGE SCALE GENOMIC DNA]</scope>
    <source>
        <strain evidence="5">RSMAS</strain>
        <tissue evidence="5">Whole animal</tissue>
    </source>
</reference>
<dbReference type="SMART" id="SM00256">
    <property type="entry name" value="FBOX"/>
    <property type="match status" value="1"/>
</dbReference>
<feature type="repeat" description="WD" evidence="3">
    <location>
        <begin position="287"/>
        <end position="326"/>
    </location>
</feature>
<dbReference type="STRING" id="46731.A0A3M6TU47"/>
<dbReference type="InterPro" id="IPR036047">
    <property type="entry name" value="F-box-like_dom_sf"/>
</dbReference>
<evidence type="ECO:0000256" key="2">
    <source>
        <dbReference type="ARBA" id="ARBA00022737"/>
    </source>
</evidence>
<feature type="domain" description="F-box" evidence="4">
    <location>
        <begin position="95"/>
        <end position="142"/>
    </location>
</feature>
<evidence type="ECO:0000313" key="5">
    <source>
        <dbReference type="EMBL" id="RMX44818.1"/>
    </source>
</evidence>
<name>A0A3M6TU47_POCDA</name>
<dbReference type="OrthoDB" id="2305498at2759"/>
<keyword evidence="6" id="KW-1185">Reference proteome</keyword>
<dbReference type="AlphaFoldDB" id="A0A3M6TU47"/>
<keyword evidence="2" id="KW-0677">Repeat</keyword>